<dbReference type="Pfam" id="PF02534">
    <property type="entry name" value="T4SS-DNA_transf"/>
    <property type="match status" value="1"/>
</dbReference>
<keyword evidence="6 8" id="KW-0472">Membrane</keyword>
<dbReference type="PANTHER" id="PTHR37937">
    <property type="entry name" value="CONJUGATIVE TRANSFER: DNA TRANSPORT"/>
    <property type="match status" value="1"/>
</dbReference>
<dbReference type="InterPro" id="IPR051539">
    <property type="entry name" value="T4SS-coupling_protein"/>
</dbReference>
<dbReference type="CDD" id="cd01127">
    <property type="entry name" value="TrwB_TraG_TraD_VirD4"/>
    <property type="match status" value="1"/>
</dbReference>
<comment type="caution">
    <text evidence="9">The sequence shown here is derived from an EMBL/GenBank/DDBJ whole genome shotgun (WGS) entry which is preliminary data.</text>
</comment>
<reference evidence="9" key="1">
    <citation type="journal article" date="2014" name="Int. J. Syst. Evol. Microbiol.">
        <title>Complete genome sequence of Corynebacterium casei LMG S-19264T (=DSM 44701T), isolated from a smear-ripened cheese.</title>
        <authorList>
            <consortium name="US DOE Joint Genome Institute (JGI-PGF)"/>
            <person name="Walter F."/>
            <person name="Albersmeier A."/>
            <person name="Kalinowski J."/>
            <person name="Ruckert C."/>
        </authorList>
    </citation>
    <scope>NUCLEOTIDE SEQUENCE</scope>
    <source>
        <strain evidence="9">CGMCC 1.15758</strain>
    </source>
</reference>
<dbReference type="PROSITE" id="PS51257">
    <property type="entry name" value="PROKAR_LIPOPROTEIN"/>
    <property type="match status" value="1"/>
</dbReference>
<keyword evidence="5 8" id="KW-1133">Transmembrane helix</keyword>
<dbReference type="InterPro" id="IPR003688">
    <property type="entry name" value="TraG/VirD4"/>
</dbReference>
<evidence type="ECO:0000256" key="1">
    <source>
        <dbReference type="ARBA" id="ARBA00004651"/>
    </source>
</evidence>
<feature type="region of interest" description="Disordered" evidence="7">
    <location>
        <begin position="571"/>
        <end position="602"/>
    </location>
</feature>
<keyword evidence="10" id="KW-1185">Reference proteome</keyword>
<evidence type="ECO:0000256" key="5">
    <source>
        <dbReference type="ARBA" id="ARBA00022989"/>
    </source>
</evidence>
<sequence>MILRKLSKFGLDNHPYSVLNELSIFLLMMTVFVGCLALMVYQSFFEAMHYLGMNVIVFKKGIIDSNWQGLVIIGLYGLIYWWGYKRLSNEKGNIMLIALNTAIFSALVLGFVGDLVLNAIIAWKVKSLGFFTHSQGMASYLKDYYHLVMAKNLFAGSILVISLIHLLMRRTPKEDVKASSGKLGSAKQADVPYLRKMDFVTDRSKALAGDDYAIGKLDGEYIAVEKPINTLVIAPPRSGKGVSAAIPSILDAKHNIFALDIKSELFLTTYEDAIRKGKKPVAIDPYRVLDQYGDFKGFQVFHYDPLNPNHVNLNDELTRDRYIAALAGAMMVEGKFETDHFKETANSILQAAIDGFLGTGKSLTDLYDTFAPLDKPGTIKALESYQKENKSRRIVAGIGMLKKVADKEAGSILSTLYRCFDYVASPAWARFFSQKGLNIQDYVTGNSDLYLIIPEDMVPRYPKVIRMILSMLATHLSITPAYQLHPCYPIQIDEVAQLGPVPEIPILYEIFGAKGVRLSLYFQSVDQVDRFEKADMIKGFDLIRVFGANDTKTIEWIQKLGGRQTIIVESRNESSSKSRSTRAGLLTPGNVSTSNSTSEQETATDLYHTDVIRELDRSKQFVFKSGMRSFICDRIFYYDDQRYKGRFGINYVEKKDLIKKPIESHMNNVHEDDQDQPAMKDESGEVEQLTFSDEQFFNQPTGNDFIDEKPLLNNLKKQVRVLIDEVVENADVVNQHIFTDASKRYMSSMMVEQLAKDSRIALEIYLKIMRHHHLLGEIEHVNGVAMYELLYQVKLPHDERFLIHRANEKRKV</sequence>
<organism evidence="9 10">
    <name type="scientific">Cysteiniphilum litorale</name>
    <dbReference type="NCBI Taxonomy" id="2056700"/>
    <lineage>
        <taxon>Bacteria</taxon>
        <taxon>Pseudomonadati</taxon>
        <taxon>Pseudomonadota</taxon>
        <taxon>Gammaproteobacteria</taxon>
        <taxon>Thiotrichales</taxon>
        <taxon>Fastidiosibacteraceae</taxon>
        <taxon>Cysteiniphilum</taxon>
    </lineage>
</organism>
<feature type="transmembrane region" description="Helical" evidence="8">
    <location>
        <begin position="65"/>
        <end position="84"/>
    </location>
</feature>
<evidence type="ECO:0000256" key="4">
    <source>
        <dbReference type="ARBA" id="ARBA00022692"/>
    </source>
</evidence>
<accession>A0A8J2Z4U6</accession>
<name>A0A8J2Z4U6_9GAMM</name>
<evidence type="ECO:0000313" key="9">
    <source>
        <dbReference type="EMBL" id="GGF99322.1"/>
    </source>
</evidence>
<dbReference type="EMBL" id="BMJS01000016">
    <property type="protein sequence ID" value="GGF99322.1"/>
    <property type="molecule type" value="Genomic_DNA"/>
</dbReference>
<feature type="transmembrane region" description="Helical" evidence="8">
    <location>
        <begin position="144"/>
        <end position="167"/>
    </location>
</feature>
<dbReference type="SUPFAM" id="SSF52540">
    <property type="entry name" value="P-loop containing nucleoside triphosphate hydrolases"/>
    <property type="match status" value="1"/>
</dbReference>
<evidence type="ECO:0000256" key="6">
    <source>
        <dbReference type="ARBA" id="ARBA00023136"/>
    </source>
</evidence>
<gene>
    <name evidence="9" type="ORF">GCM10010995_15740</name>
</gene>
<dbReference type="OrthoDB" id="9759295at2"/>
<evidence type="ECO:0000256" key="3">
    <source>
        <dbReference type="ARBA" id="ARBA00022475"/>
    </source>
</evidence>
<dbReference type="Gene3D" id="3.40.50.300">
    <property type="entry name" value="P-loop containing nucleotide triphosphate hydrolases"/>
    <property type="match status" value="1"/>
</dbReference>
<dbReference type="InterPro" id="IPR027417">
    <property type="entry name" value="P-loop_NTPase"/>
</dbReference>
<feature type="compositionally biased region" description="Polar residues" evidence="7">
    <location>
        <begin position="589"/>
        <end position="602"/>
    </location>
</feature>
<feature type="transmembrane region" description="Helical" evidence="8">
    <location>
        <begin position="21"/>
        <end position="45"/>
    </location>
</feature>
<feature type="transmembrane region" description="Helical" evidence="8">
    <location>
        <begin position="96"/>
        <end position="124"/>
    </location>
</feature>
<dbReference type="GO" id="GO:0005886">
    <property type="term" value="C:plasma membrane"/>
    <property type="evidence" value="ECO:0007669"/>
    <property type="project" value="UniProtKB-SubCell"/>
</dbReference>
<evidence type="ECO:0000313" key="10">
    <source>
        <dbReference type="Proteomes" id="UP000636949"/>
    </source>
</evidence>
<comment type="subcellular location">
    <subcellularLocation>
        <location evidence="1">Cell membrane</location>
        <topology evidence="1">Multi-pass membrane protein</topology>
    </subcellularLocation>
</comment>
<comment type="similarity">
    <text evidence="2">Belongs to the VirD4/TraG family.</text>
</comment>
<dbReference type="RefSeq" id="WP_117003161.1">
    <property type="nucleotide sequence ID" value="NZ_BMJS01000016.1"/>
</dbReference>
<evidence type="ECO:0000256" key="8">
    <source>
        <dbReference type="SAM" id="Phobius"/>
    </source>
</evidence>
<evidence type="ECO:0000256" key="2">
    <source>
        <dbReference type="ARBA" id="ARBA00008806"/>
    </source>
</evidence>
<keyword evidence="4 8" id="KW-0812">Transmembrane</keyword>
<evidence type="ECO:0008006" key="11">
    <source>
        <dbReference type="Google" id="ProtNLM"/>
    </source>
</evidence>
<proteinExistence type="inferred from homology"/>
<protein>
    <recommendedName>
        <fullName evidence="11">Conjugal transfer protein TraG</fullName>
    </recommendedName>
</protein>
<dbReference type="AlphaFoldDB" id="A0A8J2Z4U6"/>
<dbReference type="PANTHER" id="PTHR37937:SF1">
    <property type="entry name" value="CONJUGATIVE TRANSFER: DNA TRANSPORT"/>
    <property type="match status" value="1"/>
</dbReference>
<dbReference type="Proteomes" id="UP000636949">
    <property type="component" value="Unassembled WGS sequence"/>
</dbReference>
<evidence type="ECO:0000256" key="7">
    <source>
        <dbReference type="SAM" id="MobiDB-lite"/>
    </source>
</evidence>
<keyword evidence="3" id="KW-1003">Cell membrane</keyword>
<reference evidence="9" key="2">
    <citation type="submission" date="2020-09" db="EMBL/GenBank/DDBJ databases">
        <authorList>
            <person name="Sun Q."/>
            <person name="Zhou Y."/>
        </authorList>
    </citation>
    <scope>NUCLEOTIDE SEQUENCE</scope>
    <source>
        <strain evidence="9">CGMCC 1.15758</strain>
    </source>
</reference>